<gene>
    <name evidence="1" type="ORF">ACFFQA_21085</name>
</gene>
<organism evidence="1 2">
    <name type="scientific">Allokutzneria oryzae</name>
    <dbReference type="NCBI Taxonomy" id="1378989"/>
    <lineage>
        <taxon>Bacteria</taxon>
        <taxon>Bacillati</taxon>
        <taxon>Actinomycetota</taxon>
        <taxon>Actinomycetes</taxon>
        <taxon>Pseudonocardiales</taxon>
        <taxon>Pseudonocardiaceae</taxon>
        <taxon>Allokutzneria</taxon>
    </lineage>
</organism>
<protein>
    <submittedName>
        <fullName evidence="1">Uncharacterized protein</fullName>
    </submittedName>
</protein>
<comment type="caution">
    <text evidence="1">The sequence shown here is derived from an EMBL/GenBank/DDBJ whole genome shotgun (WGS) entry which is preliminary data.</text>
</comment>
<sequence length="364" mass="39355">MDASRSPLEGTATRLWQQERTPQLNVVLTEVVSTTSAVWALGFLVTRTGFTSKALRHDPDGWREAGIPDIGRITAATAPGDEIWAAGNNGRLLHNPGTGWRRVDSPFPADSHGSYLGMTHFGPDSVWAVGDACRRSDNHRRGVVQHWDGHRWTELTVPDLGEHWGLSGISGTSATDVWAVGWAFEDGLETAVVLHYDGDYWQRFATPVEPGLEHSLQDVASISNTGETVAVGYRTDATGARTPLAMAWTGSGWRTTAAPSDEGQLNAVDGRISVGYSEGDDAYAARLAKRTWHRLRTPRPLGPRGRLTLNGVLALPDGGALAVGVERLPLPATETLRPLVLRCSVTALRDLGLGFGHRRHVTGE</sequence>
<evidence type="ECO:0000313" key="1">
    <source>
        <dbReference type="EMBL" id="MFB9906435.1"/>
    </source>
</evidence>
<accession>A0ABV6A182</accession>
<evidence type="ECO:0000313" key="2">
    <source>
        <dbReference type="Proteomes" id="UP001589693"/>
    </source>
</evidence>
<dbReference type="RefSeq" id="WP_377854747.1">
    <property type="nucleotide sequence ID" value="NZ_JBHLZU010000018.1"/>
</dbReference>
<keyword evidence="2" id="KW-1185">Reference proteome</keyword>
<dbReference type="Proteomes" id="UP001589693">
    <property type="component" value="Unassembled WGS sequence"/>
</dbReference>
<dbReference type="EMBL" id="JBHLZU010000018">
    <property type="protein sequence ID" value="MFB9906435.1"/>
    <property type="molecule type" value="Genomic_DNA"/>
</dbReference>
<proteinExistence type="predicted"/>
<reference evidence="1 2" key="1">
    <citation type="submission" date="2024-09" db="EMBL/GenBank/DDBJ databases">
        <authorList>
            <person name="Sun Q."/>
            <person name="Mori K."/>
        </authorList>
    </citation>
    <scope>NUCLEOTIDE SEQUENCE [LARGE SCALE GENOMIC DNA]</scope>
    <source>
        <strain evidence="1 2">TBRC 7907</strain>
    </source>
</reference>
<name>A0ABV6A182_9PSEU</name>